<evidence type="ECO:0000313" key="3">
    <source>
        <dbReference type="Proteomes" id="UP000292564"/>
    </source>
</evidence>
<sequence length="151" mass="16658">MLTSAPGHNRADTIATVARCLDDDGPLVLLARDGNDDLYHRGPVPGGSIYLIPGLWSTMPPDLLRALRARRRADITGRCDACGAALTLSTGQMAHESDCNVGNDRLRPMLSAWLRRVGRYARGRRLTEDPLDPIDQATPTRQERRDVQQES</sequence>
<feature type="region of interest" description="Disordered" evidence="1">
    <location>
        <begin position="128"/>
        <end position="151"/>
    </location>
</feature>
<proteinExistence type="predicted"/>
<feature type="compositionally biased region" description="Basic and acidic residues" evidence="1">
    <location>
        <begin position="141"/>
        <end position="151"/>
    </location>
</feature>
<dbReference type="Proteomes" id="UP000292564">
    <property type="component" value="Unassembled WGS sequence"/>
</dbReference>
<reference evidence="2 3" key="1">
    <citation type="submission" date="2019-02" db="EMBL/GenBank/DDBJ databases">
        <title>Sequencing the genomes of 1000 actinobacteria strains.</title>
        <authorList>
            <person name="Klenk H.-P."/>
        </authorList>
    </citation>
    <scope>NUCLEOTIDE SEQUENCE [LARGE SCALE GENOMIC DNA]</scope>
    <source>
        <strain evidence="2 3">DSM 45162</strain>
    </source>
</reference>
<comment type="caution">
    <text evidence="2">The sequence shown here is derived from an EMBL/GenBank/DDBJ whole genome shotgun (WGS) entry which is preliminary data.</text>
</comment>
<organism evidence="2 3">
    <name type="scientific">Krasilnikovia cinnamomea</name>
    <dbReference type="NCBI Taxonomy" id="349313"/>
    <lineage>
        <taxon>Bacteria</taxon>
        <taxon>Bacillati</taxon>
        <taxon>Actinomycetota</taxon>
        <taxon>Actinomycetes</taxon>
        <taxon>Micromonosporales</taxon>
        <taxon>Micromonosporaceae</taxon>
        <taxon>Krasilnikovia</taxon>
    </lineage>
</organism>
<name>A0A4Q7ZNP8_9ACTN</name>
<dbReference type="EMBL" id="SHKY01000001">
    <property type="protein sequence ID" value="RZU52668.1"/>
    <property type="molecule type" value="Genomic_DNA"/>
</dbReference>
<dbReference type="OrthoDB" id="10004429at2"/>
<evidence type="ECO:0000256" key="1">
    <source>
        <dbReference type="SAM" id="MobiDB-lite"/>
    </source>
</evidence>
<protein>
    <submittedName>
        <fullName evidence="2">Uncharacterized protein</fullName>
    </submittedName>
</protein>
<dbReference type="AlphaFoldDB" id="A0A4Q7ZNP8"/>
<dbReference type="RefSeq" id="WP_130511256.1">
    <property type="nucleotide sequence ID" value="NZ_SHKY01000001.1"/>
</dbReference>
<gene>
    <name evidence="2" type="ORF">EV385_4546</name>
</gene>
<keyword evidence="3" id="KW-1185">Reference proteome</keyword>
<accession>A0A4Q7ZNP8</accession>
<evidence type="ECO:0000313" key="2">
    <source>
        <dbReference type="EMBL" id="RZU52668.1"/>
    </source>
</evidence>